<dbReference type="OrthoDB" id="9795582at2"/>
<dbReference type="RefSeq" id="WP_041900480.1">
    <property type="nucleotide sequence ID" value="NZ_CP010086.2"/>
</dbReference>
<keyword evidence="1" id="KW-0812">Transmembrane</keyword>
<dbReference type="KEGG" id="cbei:LF65_05511"/>
<organism evidence="2 3">
    <name type="scientific">Clostridium beijerinckii</name>
    <name type="common">Clostridium MP</name>
    <dbReference type="NCBI Taxonomy" id="1520"/>
    <lineage>
        <taxon>Bacteria</taxon>
        <taxon>Bacillati</taxon>
        <taxon>Bacillota</taxon>
        <taxon>Clostridia</taxon>
        <taxon>Eubacteriales</taxon>
        <taxon>Clostridiaceae</taxon>
        <taxon>Clostridium</taxon>
    </lineage>
</organism>
<feature type="transmembrane region" description="Helical" evidence="1">
    <location>
        <begin position="224"/>
        <end position="245"/>
    </location>
</feature>
<feature type="transmembrane region" description="Helical" evidence="1">
    <location>
        <begin position="254"/>
        <end position="270"/>
    </location>
</feature>
<feature type="transmembrane region" description="Helical" evidence="1">
    <location>
        <begin position="183"/>
        <end position="204"/>
    </location>
</feature>
<name>A0A0B5QUW7_CLOBE</name>
<evidence type="ECO:0000256" key="1">
    <source>
        <dbReference type="SAM" id="Phobius"/>
    </source>
</evidence>
<dbReference type="Proteomes" id="UP000031866">
    <property type="component" value="Chromosome"/>
</dbReference>
<proteinExistence type="predicted"/>
<dbReference type="PANTHER" id="PTHR32502:SF23">
    <property type="entry name" value="TRANSPORT PROTEIN, PTS SYSTEM"/>
    <property type="match status" value="1"/>
</dbReference>
<sequence length="271" mass="29679">MNNNKISMEDKKMLRKMFWRSFTIYSSWNQLRGSGAAFCYAMMPAIERFYKNPEDRKEALKRHAAYFNITSAISTFPMGIAASMEKENSEKEDFDAYSINAVKASLMGPLSGIGDAFFWGTIRVIAAGIGIGLAKQGSVLGPILFLLLFNIPAVIVRYLGTFLGYSVGGKYVQTAYENGTIKIITRAAGILGLMMVGAMVSQTITFTTTFGFTLGDITYKLQDILDQIMIGVLPLGITLGCFGLLRKKVSANKVMIALVVLSFIISFLGLA</sequence>
<dbReference type="EMBL" id="CP010086">
    <property type="protein sequence ID" value="AJH02022.1"/>
    <property type="molecule type" value="Genomic_DNA"/>
</dbReference>
<evidence type="ECO:0000313" key="3">
    <source>
        <dbReference type="Proteomes" id="UP000031866"/>
    </source>
</evidence>
<accession>A0A0B5QUW7</accession>
<protein>
    <submittedName>
        <fullName evidence="2">PTS mannose transporter subunit IID</fullName>
    </submittedName>
</protein>
<evidence type="ECO:0000313" key="2">
    <source>
        <dbReference type="EMBL" id="AJH02022.1"/>
    </source>
</evidence>
<dbReference type="InterPro" id="IPR004704">
    <property type="entry name" value="PTS_IID_man"/>
</dbReference>
<dbReference type="InterPro" id="IPR050303">
    <property type="entry name" value="GatZ_KbaZ_carbometab"/>
</dbReference>
<dbReference type="AlphaFoldDB" id="A0A0B5QUW7"/>
<feature type="transmembrane region" description="Helical" evidence="1">
    <location>
        <begin position="140"/>
        <end position="163"/>
    </location>
</feature>
<reference evidence="3" key="1">
    <citation type="submission" date="2014-12" db="EMBL/GenBank/DDBJ databases">
        <title>Genome sequence of Clostridium beijerinckii strain 59B.</title>
        <authorList>
            <person name="Little G.T."/>
            <person name="Minton N.P."/>
        </authorList>
    </citation>
    <scope>NUCLEOTIDE SEQUENCE [LARGE SCALE GENOMIC DNA]</scope>
    <source>
        <strain evidence="3">59B</strain>
    </source>
</reference>
<dbReference type="GO" id="GO:0005886">
    <property type="term" value="C:plasma membrane"/>
    <property type="evidence" value="ECO:0007669"/>
    <property type="project" value="TreeGrafter"/>
</dbReference>
<keyword evidence="1" id="KW-0472">Membrane</keyword>
<dbReference type="PROSITE" id="PS51108">
    <property type="entry name" value="PTS_EIID"/>
    <property type="match status" value="1"/>
</dbReference>
<dbReference type="PANTHER" id="PTHR32502">
    <property type="entry name" value="N-ACETYLGALACTOSAMINE PERMEASE II COMPONENT-RELATED"/>
    <property type="match status" value="1"/>
</dbReference>
<feature type="transmembrane region" description="Helical" evidence="1">
    <location>
        <begin position="116"/>
        <end position="134"/>
    </location>
</feature>
<dbReference type="STRING" id="1520.LF65_05511"/>
<keyword evidence="1" id="KW-1133">Transmembrane helix</keyword>
<dbReference type="GO" id="GO:0009401">
    <property type="term" value="P:phosphoenolpyruvate-dependent sugar phosphotransferase system"/>
    <property type="evidence" value="ECO:0007669"/>
    <property type="project" value="InterPro"/>
</dbReference>
<gene>
    <name evidence="2" type="ORF">LF65_05511</name>
</gene>
<dbReference type="Pfam" id="PF03613">
    <property type="entry name" value="EIID-AGA"/>
    <property type="match status" value="1"/>
</dbReference>